<evidence type="ECO:0000256" key="1">
    <source>
        <dbReference type="SAM" id="SignalP"/>
    </source>
</evidence>
<dbReference type="OrthoDB" id="7374754at2"/>
<sequence length="341" mass="36532">MLTYSPVSRGGLFNKRGVFVMGAKLVIASALCLAAFGQAASAQPMEKVKVATTFVGLWDTTQPTFCKERSEFAKAGLDVEITSTRGGSENVQSVLVGGMDIGYSPGTNSVLAAYRQGGKFKIISSEFIGQNDSYFYVPADSPLKTIDDIKGKTVAFSRPGGASEAILLALKAERNMEFKAISTGALDATFTMAMTKQIDVGFSVPPSGLDAVEKGQIRVLFSGDDVKSQAQLTGRVIIGSNEFVTKRRAVAQKFMEVLDKCIDWAYANIGESSKSYAALNKVTPEIAAKGLAFYKRDALAFGPVRGFDTLVAQAVAAKFIDKPLTADETKDLLDILYTTKK</sequence>
<keyword evidence="4" id="KW-1185">Reference proteome</keyword>
<dbReference type="SUPFAM" id="SSF53850">
    <property type="entry name" value="Periplasmic binding protein-like II"/>
    <property type="match status" value="1"/>
</dbReference>
<protein>
    <submittedName>
        <fullName evidence="3">ABC transporter substrate-binding protein</fullName>
    </submittedName>
</protein>
<gene>
    <name evidence="3" type="ORF">DXH78_08720</name>
</gene>
<dbReference type="Gene3D" id="3.40.190.10">
    <property type="entry name" value="Periplasmic binding protein-like II"/>
    <property type="match status" value="2"/>
</dbReference>
<dbReference type="PANTHER" id="PTHR30024">
    <property type="entry name" value="ALIPHATIC SULFONATES-BINDING PROTEIN-RELATED"/>
    <property type="match status" value="1"/>
</dbReference>
<keyword evidence="1" id="KW-0732">Signal</keyword>
<reference evidence="4" key="1">
    <citation type="submission" date="2018-08" db="EMBL/GenBank/DDBJ databases">
        <authorList>
            <person name="Kim S.-J."/>
            <person name="Jung G.-Y."/>
        </authorList>
    </citation>
    <scope>NUCLEOTIDE SEQUENCE [LARGE SCALE GENOMIC DNA]</scope>
    <source>
        <strain evidence="4">GY_H</strain>
    </source>
</reference>
<feature type="chain" id="PRO_5016563441" evidence="1">
    <location>
        <begin position="43"/>
        <end position="341"/>
    </location>
</feature>
<dbReference type="AlphaFoldDB" id="A0A371BAV5"/>
<evidence type="ECO:0000313" key="4">
    <source>
        <dbReference type="Proteomes" id="UP000263993"/>
    </source>
</evidence>
<accession>A0A371BAV5</accession>
<comment type="caution">
    <text evidence="3">The sequence shown here is derived from an EMBL/GenBank/DDBJ whole genome shotgun (WGS) entry which is preliminary data.</text>
</comment>
<name>A0A371BAV5_9BRAD</name>
<dbReference type="PANTHER" id="PTHR30024:SF42">
    <property type="entry name" value="ALIPHATIC SULFONATES-BINDING PROTEIN-RELATED"/>
    <property type="match status" value="1"/>
</dbReference>
<evidence type="ECO:0000313" key="3">
    <source>
        <dbReference type="EMBL" id="RDV04637.1"/>
    </source>
</evidence>
<feature type="domain" description="SsuA/THI5-like" evidence="2">
    <location>
        <begin position="72"/>
        <end position="268"/>
    </location>
</feature>
<dbReference type="Proteomes" id="UP000263993">
    <property type="component" value="Unassembled WGS sequence"/>
</dbReference>
<organism evidence="3 4">
    <name type="scientific">Undibacter mobilis</name>
    <dbReference type="NCBI Taxonomy" id="2292256"/>
    <lineage>
        <taxon>Bacteria</taxon>
        <taxon>Pseudomonadati</taxon>
        <taxon>Pseudomonadota</taxon>
        <taxon>Alphaproteobacteria</taxon>
        <taxon>Hyphomicrobiales</taxon>
        <taxon>Nitrobacteraceae</taxon>
        <taxon>Undibacter</taxon>
    </lineage>
</organism>
<feature type="signal peptide" evidence="1">
    <location>
        <begin position="1"/>
        <end position="42"/>
    </location>
</feature>
<proteinExistence type="predicted"/>
<dbReference type="EMBL" id="QRGO01000001">
    <property type="protein sequence ID" value="RDV04637.1"/>
    <property type="molecule type" value="Genomic_DNA"/>
</dbReference>
<evidence type="ECO:0000259" key="2">
    <source>
        <dbReference type="Pfam" id="PF09084"/>
    </source>
</evidence>
<dbReference type="InterPro" id="IPR015168">
    <property type="entry name" value="SsuA/THI5"/>
</dbReference>
<dbReference type="Pfam" id="PF09084">
    <property type="entry name" value="NMT1"/>
    <property type="match status" value="1"/>
</dbReference>